<dbReference type="SUPFAM" id="SSF54427">
    <property type="entry name" value="NTF2-like"/>
    <property type="match status" value="1"/>
</dbReference>
<evidence type="ECO:0000313" key="2">
    <source>
        <dbReference type="Proteomes" id="UP000198648"/>
    </source>
</evidence>
<accession>A0A1H8ZD32</accession>
<keyword evidence="2" id="KW-1185">Reference proteome</keyword>
<dbReference type="Proteomes" id="UP000198648">
    <property type="component" value="Unassembled WGS sequence"/>
</dbReference>
<dbReference type="EMBL" id="FOEI01000001">
    <property type="protein sequence ID" value="SEP62306.1"/>
    <property type="molecule type" value="Genomic_DNA"/>
</dbReference>
<dbReference type="Gene3D" id="3.10.450.50">
    <property type="match status" value="1"/>
</dbReference>
<dbReference type="OrthoDB" id="1452256at2"/>
<dbReference type="InterPro" id="IPR032710">
    <property type="entry name" value="NTF2-like_dom_sf"/>
</dbReference>
<gene>
    <name evidence="1" type="ORF">SAMN05444005_101641</name>
</gene>
<dbReference type="RefSeq" id="WP_091465049.1">
    <property type="nucleotide sequence ID" value="NZ_FOEI01000001.1"/>
</dbReference>
<reference evidence="1 2" key="1">
    <citation type="submission" date="2016-10" db="EMBL/GenBank/DDBJ databases">
        <authorList>
            <person name="de Groot N.N."/>
        </authorList>
    </citation>
    <scope>NUCLEOTIDE SEQUENCE [LARGE SCALE GENOMIC DNA]</scope>
    <source>
        <strain evidence="1 2">DSM 27078</strain>
    </source>
</reference>
<evidence type="ECO:0008006" key="3">
    <source>
        <dbReference type="Google" id="ProtNLM"/>
    </source>
</evidence>
<sequence>MSPKEIVLELYSNDGIRNAAFLNEVLHDNFILEWQSSTGLLTKDKNSYIEFAHELKDNFATFSTDILYSIAENNLVSVACNHFGASIENPKHFILIGRFISVWEFEDDKIIKSYQISKPE</sequence>
<organism evidence="1 2">
    <name type="scientific">Flavobacterium urocaniciphilum</name>
    <dbReference type="NCBI Taxonomy" id="1299341"/>
    <lineage>
        <taxon>Bacteria</taxon>
        <taxon>Pseudomonadati</taxon>
        <taxon>Bacteroidota</taxon>
        <taxon>Flavobacteriia</taxon>
        <taxon>Flavobacteriales</taxon>
        <taxon>Flavobacteriaceae</taxon>
        <taxon>Flavobacterium</taxon>
    </lineage>
</organism>
<protein>
    <recommendedName>
        <fullName evidence="3">SnoaL-like domain-containing protein</fullName>
    </recommendedName>
</protein>
<name>A0A1H8ZD32_9FLAO</name>
<evidence type="ECO:0000313" key="1">
    <source>
        <dbReference type="EMBL" id="SEP62306.1"/>
    </source>
</evidence>
<proteinExistence type="predicted"/>
<dbReference type="STRING" id="1299341.SAMN05444005_101641"/>
<dbReference type="AlphaFoldDB" id="A0A1H8ZD32"/>